<name>A0A2T7E329_9POAL</name>
<protein>
    <submittedName>
        <fullName evidence="1">Uncharacterized protein</fullName>
    </submittedName>
</protein>
<organism evidence="1 2">
    <name type="scientific">Panicum hallii var. hallii</name>
    <dbReference type="NCBI Taxonomy" id="1504633"/>
    <lineage>
        <taxon>Eukaryota</taxon>
        <taxon>Viridiplantae</taxon>
        <taxon>Streptophyta</taxon>
        <taxon>Embryophyta</taxon>
        <taxon>Tracheophyta</taxon>
        <taxon>Spermatophyta</taxon>
        <taxon>Magnoliopsida</taxon>
        <taxon>Liliopsida</taxon>
        <taxon>Poales</taxon>
        <taxon>Poaceae</taxon>
        <taxon>PACMAD clade</taxon>
        <taxon>Panicoideae</taxon>
        <taxon>Panicodae</taxon>
        <taxon>Paniceae</taxon>
        <taxon>Panicinae</taxon>
        <taxon>Panicum</taxon>
        <taxon>Panicum sect. Panicum</taxon>
    </lineage>
</organism>
<accession>A0A2T7E329</accession>
<gene>
    <name evidence="1" type="ORF">GQ55_4G340200</name>
</gene>
<proteinExistence type="predicted"/>
<dbReference type="Proteomes" id="UP000244336">
    <property type="component" value="Chromosome 4"/>
</dbReference>
<dbReference type="EMBL" id="CM009752">
    <property type="protein sequence ID" value="PUZ62230.1"/>
    <property type="molecule type" value="Genomic_DNA"/>
</dbReference>
<dbReference type="AlphaFoldDB" id="A0A2T7E329"/>
<evidence type="ECO:0000313" key="2">
    <source>
        <dbReference type="Proteomes" id="UP000244336"/>
    </source>
</evidence>
<keyword evidence="2" id="KW-1185">Reference proteome</keyword>
<reference evidence="1 2" key="1">
    <citation type="submission" date="2018-04" db="EMBL/GenBank/DDBJ databases">
        <title>WGS assembly of Panicum hallii var. hallii HAL2.</title>
        <authorList>
            <person name="Lovell J."/>
            <person name="Jenkins J."/>
            <person name="Lowry D."/>
            <person name="Mamidi S."/>
            <person name="Sreedasyam A."/>
            <person name="Weng X."/>
            <person name="Barry K."/>
            <person name="Bonette J."/>
            <person name="Campitelli B."/>
            <person name="Daum C."/>
            <person name="Gordon S."/>
            <person name="Gould B."/>
            <person name="Lipzen A."/>
            <person name="MacQueen A."/>
            <person name="Palacio-Mejia J."/>
            <person name="Plott C."/>
            <person name="Shakirov E."/>
            <person name="Shu S."/>
            <person name="Yoshinaga Y."/>
            <person name="Zane M."/>
            <person name="Rokhsar D."/>
            <person name="Grimwood J."/>
            <person name="Schmutz J."/>
            <person name="Juenger T."/>
        </authorList>
    </citation>
    <scope>NUCLEOTIDE SEQUENCE [LARGE SCALE GENOMIC DNA]</scope>
    <source>
        <strain evidence="2">cv. HAL2</strain>
    </source>
</reference>
<evidence type="ECO:0000313" key="1">
    <source>
        <dbReference type="EMBL" id="PUZ62230.1"/>
    </source>
</evidence>
<sequence length="41" mass="4293">MPTSQRAGADHLDGQVSLISFLLHICPSTTVAGHLLFSLTG</sequence>
<dbReference type="Gramene" id="PUZ62230">
    <property type="protein sequence ID" value="PUZ62230"/>
    <property type="gene ID" value="GQ55_4G340200"/>
</dbReference>